<reference evidence="3" key="1">
    <citation type="submission" date="2018-11" db="EMBL/GenBank/DDBJ databases">
        <authorList>
            <person name="Grassa J C."/>
        </authorList>
    </citation>
    <scope>NUCLEOTIDE SEQUENCE [LARGE SCALE GENOMIC DNA]</scope>
</reference>
<evidence type="ECO:0000313" key="4">
    <source>
        <dbReference type="Proteomes" id="UP000596661"/>
    </source>
</evidence>
<organism evidence="3 4">
    <name type="scientific">Cannabis sativa</name>
    <name type="common">Hemp</name>
    <name type="synonym">Marijuana</name>
    <dbReference type="NCBI Taxonomy" id="3483"/>
    <lineage>
        <taxon>Eukaryota</taxon>
        <taxon>Viridiplantae</taxon>
        <taxon>Streptophyta</taxon>
        <taxon>Embryophyta</taxon>
        <taxon>Tracheophyta</taxon>
        <taxon>Spermatophyta</taxon>
        <taxon>Magnoliopsida</taxon>
        <taxon>eudicotyledons</taxon>
        <taxon>Gunneridae</taxon>
        <taxon>Pentapetalae</taxon>
        <taxon>rosids</taxon>
        <taxon>fabids</taxon>
        <taxon>Rosales</taxon>
        <taxon>Cannabaceae</taxon>
        <taxon>Cannabis</taxon>
    </lineage>
</organism>
<name>A0A803QDK3_CANSA</name>
<feature type="region of interest" description="Disordered" evidence="1">
    <location>
        <begin position="128"/>
        <end position="166"/>
    </location>
</feature>
<evidence type="ECO:0000256" key="1">
    <source>
        <dbReference type="SAM" id="MobiDB-lite"/>
    </source>
</evidence>
<keyword evidence="4" id="KW-1185">Reference proteome</keyword>
<sequence length="166" mass="18332">MEAGATFPLHPFFVEVLAYFGLSPLQLSLVGYTIMTCFAIAFKGVDDRFPMVAEFQSIFNIHHTPGSPSTYYFSKIPSPKVYDVARMSSKIPFKPADFFIVDRMPDSVSSIFRVQVVVVRREGIVSKRGSRRKPPIASKKGSSSSGLPNGPAPEESCSFFPSLRKA</sequence>
<feature type="transmembrane region" description="Helical" evidence="2">
    <location>
        <begin position="16"/>
        <end position="42"/>
    </location>
</feature>
<keyword evidence="2" id="KW-1133">Transmembrane helix</keyword>
<dbReference type="AlphaFoldDB" id="A0A803QDK3"/>
<accession>A0A803QDK3</accession>
<keyword evidence="2" id="KW-0812">Transmembrane</keyword>
<dbReference type="EMBL" id="UZAU01000754">
    <property type="status" value="NOT_ANNOTATED_CDS"/>
    <property type="molecule type" value="Genomic_DNA"/>
</dbReference>
<evidence type="ECO:0000313" key="3">
    <source>
        <dbReference type="EnsemblPlants" id="cds.evm.model.09.1165"/>
    </source>
</evidence>
<dbReference type="Gramene" id="evm.model.09.1165">
    <property type="protein sequence ID" value="cds.evm.model.09.1165"/>
    <property type="gene ID" value="evm.TU.09.1165"/>
</dbReference>
<protein>
    <submittedName>
        <fullName evidence="3">Uncharacterized protein</fullName>
    </submittedName>
</protein>
<evidence type="ECO:0000256" key="2">
    <source>
        <dbReference type="SAM" id="Phobius"/>
    </source>
</evidence>
<proteinExistence type="predicted"/>
<dbReference type="EnsemblPlants" id="evm.model.09.1165">
    <property type="protein sequence ID" value="cds.evm.model.09.1165"/>
    <property type="gene ID" value="evm.TU.09.1165"/>
</dbReference>
<reference evidence="3" key="2">
    <citation type="submission" date="2021-03" db="UniProtKB">
        <authorList>
            <consortium name="EnsemblPlants"/>
        </authorList>
    </citation>
    <scope>IDENTIFICATION</scope>
</reference>
<dbReference type="Proteomes" id="UP000596661">
    <property type="component" value="Chromosome 9"/>
</dbReference>
<keyword evidence="2" id="KW-0472">Membrane</keyword>